<name>A0ABX0K1X2_9PROT</name>
<evidence type="ECO:0000256" key="1">
    <source>
        <dbReference type="SAM" id="SignalP"/>
    </source>
</evidence>
<dbReference type="RefSeq" id="WP_173569023.1">
    <property type="nucleotide sequence ID" value="NZ_WOSY01000003.1"/>
</dbReference>
<protein>
    <submittedName>
        <fullName evidence="2">Uncharacterized protein</fullName>
    </submittedName>
</protein>
<feature type="signal peptide" evidence="1">
    <location>
        <begin position="1"/>
        <end position="27"/>
    </location>
</feature>
<keyword evidence="1" id="KW-0732">Signal</keyword>
<accession>A0ABX0K1X2</accession>
<proteinExistence type="predicted"/>
<organism evidence="2 3">
    <name type="scientific">Acetobacter conturbans</name>
    <dbReference type="NCBI Taxonomy" id="1737472"/>
    <lineage>
        <taxon>Bacteria</taxon>
        <taxon>Pseudomonadati</taxon>
        <taxon>Pseudomonadota</taxon>
        <taxon>Alphaproteobacteria</taxon>
        <taxon>Acetobacterales</taxon>
        <taxon>Acetobacteraceae</taxon>
        <taxon>Acetobacter</taxon>
    </lineage>
</organism>
<dbReference type="Proteomes" id="UP000631653">
    <property type="component" value="Unassembled WGS sequence"/>
</dbReference>
<keyword evidence="3" id="KW-1185">Reference proteome</keyword>
<evidence type="ECO:0000313" key="3">
    <source>
        <dbReference type="Proteomes" id="UP000631653"/>
    </source>
</evidence>
<dbReference type="EMBL" id="WOSY01000003">
    <property type="protein sequence ID" value="NHN87714.1"/>
    <property type="molecule type" value="Genomic_DNA"/>
</dbReference>
<comment type="caution">
    <text evidence="2">The sequence shown here is derived from an EMBL/GenBank/DDBJ whole genome shotgun (WGS) entry which is preliminary data.</text>
</comment>
<reference evidence="2 3" key="1">
    <citation type="journal article" date="2020" name="Int. J. Syst. Evol. Microbiol.">
        <title>Novel acetic acid bacteria from cider fermentations: Acetobacter conturbans sp. nov. and Acetobacter fallax sp. nov.</title>
        <authorList>
            <person name="Sombolestani A.S."/>
            <person name="Cleenwerck I."/>
            <person name="Cnockaert M."/>
            <person name="Borremans W."/>
            <person name="Wieme A.D."/>
            <person name="De Vuyst L."/>
            <person name="Vandamme P."/>
        </authorList>
    </citation>
    <scope>NUCLEOTIDE SEQUENCE [LARGE SCALE GENOMIC DNA]</scope>
    <source>
        <strain evidence="2 3">LMG 1627</strain>
    </source>
</reference>
<sequence>MRYLYRKPFGSVLVLCVCFLGAGAAHAQTSSDGQSGTFQQPPAPTEQQMAVMRRDVQTAAAYPLPTDFFPRMINTLEILRSTGLQPPAPTGRTSLNETIARVAAVPGIDAVLKSQGFTPRDFVMGLTCFGITYAVTTNTSGNTQDAPKLNPANIRLLQGNQAGVQGLLQEMGNTPSQGQ</sequence>
<gene>
    <name evidence="2" type="ORF">GOB81_03590</name>
</gene>
<evidence type="ECO:0000313" key="2">
    <source>
        <dbReference type="EMBL" id="NHN87714.1"/>
    </source>
</evidence>
<feature type="chain" id="PRO_5046993387" evidence="1">
    <location>
        <begin position="28"/>
        <end position="179"/>
    </location>
</feature>